<keyword evidence="2" id="KW-0732">Signal</keyword>
<feature type="region of interest" description="Disordered" evidence="1">
    <location>
        <begin position="118"/>
        <end position="162"/>
    </location>
</feature>
<keyword evidence="4" id="KW-1185">Reference proteome</keyword>
<sequence>MKSAITAGNRLPAAFCVIFLVLFVQGENENEISDTDVELQDHNLREKRSTWRRRRYTPRTRRFLTRRFSRYRRPSYRYRYRPRPRYCPSYKTLLRIVLKNVDCLNNKICRSKQQLVFGTPTPSPSSSPVMSSTPSSSQVASSMPAVSPTPSSSPVMSVTPTHSQVVSSMPAVSATPSSSSAMVSQTVCQVNI</sequence>
<organism evidence="3 4">
    <name type="scientific">Stylophora pistillata</name>
    <name type="common">Smooth cauliflower coral</name>
    <dbReference type="NCBI Taxonomy" id="50429"/>
    <lineage>
        <taxon>Eukaryota</taxon>
        <taxon>Metazoa</taxon>
        <taxon>Cnidaria</taxon>
        <taxon>Anthozoa</taxon>
        <taxon>Hexacorallia</taxon>
        <taxon>Scleractinia</taxon>
        <taxon>Astrocoeniina</taxon>
        <taxon>Pocilloporidae</taxon>
        <taxon>Stylophora</taxon>
    </lineage>
</organism>
<gene>
    <name evidence="3" type="ORF">AWC38_SpisGene11663</name>
</gene>
<name>A0A2B4S5F0_STYPI</name>
<accession>A0A2B4S5F0</accession>
<proteinExistence type="predicted"/>
<dbReference type="Proteomes" id="UP000225706">
    <property type="component" value="Unassembled WGS sequence"/>
</dbReference>
<evidence type="ECO:0000313" key="3">
    <source>
        <dbReference type="EMBL" id="PFX23788.1"/>
    </source>
</evidence>
<dbReference type="AlphaFoldDB" id="A0A2B4S5F0"/>
<evidence type="ECO:0000313" key="4">
    <source>
        <dbReference type="Proteomes" id="UP000225706"/>
    </source>
</evidence>
<dbReference type="EMBL" id="LSMT01000196">
    <property type="protein sequence ID" value="PFX23788.1"/>
    <property type="molecule type" value="Genomic_DNA"/>
</dbReference>
<protein>
    <submittedName>
        <fullName evidence="3">Uncharacterized protein</fullName>
    </submittedName>
</protein>
<feature type="compositionally biased region" description="Low complexity" evidence="1">
    <location>
        <begin position="124"/>
        <end position="162"/>
    </location>
</feature>
<feature type="signal peptide" evidence="2">
    <location>
        <begin position="1"/>
        <end position="26"/>
    </location>
</feature>
<evidence type="ECO:0000256" key="2">
    <source>
        <dbReference type="SAM" id="SignalP"/>
    </source>
</evidence>
<feature type="chain" id="PRO_5012337833" evidence="2">
    <location>
        <begin position="27"/>
        <end position="192"/>
    </location>
</feature>
<comment type="caution">
    <text evidence="3">The sequence shown here is derived from an EMBL/GenBank/DDBJ whole genome shotgun (WGS) entry which is preliminary data.</text>
</comment>
<dbReference type="OrthoDB" id="8962223at2759"/>
<evidence type="ECO:0000256" key="1">
    <source>
        <dbReference type="SAM" id="MobiDB-lite"/>
    </source>
</evidence>
<reference evidence="4" key="1">
    <citation type="journal article" date="2017" name="bioRxiv">
        <title>Comparative analysis of the genomes of Stylophora pistillata and Acropora digitifera provides evidence for extensive differences between species of corals.</title>
        <authorList>
            <person name="Voolstra C.R."/>
            <person name="Li Y."/>
            <person name="Liew Y.J."/>
            <person name="Baumgarten S."/>
            <person name="Zoccola D."/>
            <person name="Flot J.-F."/>
            <person name="Tambutte S."/>
            <person name="Allemand D."/>
            <person name="Aranda M."/>
        </authorList>
    </citation>
    <scope>NUCLEOTIDE SEQUENCE [LARGE SCALE GENOMIC DNA]</scope>
</reference>